<evidence type="ECO:0000313" key="2">
    <source>
        <dbReference type="Proteomes" id="UP000030752"/>
    </source>
</evidence>
<dbReference type="PANTHER" id="PTHR48100">
    <property type="entry name" value="BROAD-SPECIFICITY PHOSPHATASE YOR283W-RELATED"/>
    <property type="match status" value="1"/>
</dbReference>
<sequence length="220" mass="24260">MSLGDVFLVRHAESQHNVDKNFQQLDPPLTTAGSAAATQFGSTFPFSDTVGVVLSSPSQRAIQTALAAFSNILERRYFEPSSGKGIDEGATLVIDLDAQEQSTLPCDTCSDRETLLHMFPLLDFSRLPGGEEKAWKSKTGRYSAEKEVIEARVVRLCETLEGLLASQQSHSRRHVVVVTHGVFMKALTGDSNIDLPRPGYAAYNLRWEKEDRPPRLVAAR</sequence>
<dbReference type="GeneID" id="19978241"/>
<protein>
    <recommendedName>
        <fullName evidence="3">Phosphoglycerate mutase</fullName>
    </recommendedName>
</protein>
<dbReference type="eggNOG" id="KOG4754">
    <property type="taxonomic scope" value="Eukaryota"/>
</dbReference>
<dbReference type="Proteomes" id="UP000030752">
    <property type="component" value="Unassembled WGS sequence"/>
</dbReference>
<dbReference type="PANTHER" id="PTHR48100:SF54">
    <property type="entry name" value="PHOSPHATASE SPAC5H10.03-RELATED"/>
    <property type="match status" value="1"/>
</dbReference>
<dbReference type="CDD" id="cd07067">
    <property type="entry name" value="HP_PGM_like"/>
    <property type="match status" value="1"/>
</dbReference>
<dbReference type="OrthoDB" id="496981at2759"/>
<dbReference type="InterPro" id="IPR029033">
    <property type="entry name" value="His_PPase_superfam"/>
</dbReference>
<dbReference type="VEuPathDB" id="FungiDB:HMPREF1541_10902"/>
<keyword evidence="2" id="KW-1185">Reference proteome</keyword>
<dbReference type="InterPro" id="IPR013078">
    <property type="entry name" value="His_Pase_superF_clade-1"/>
</dbReference>
<evidence type="ECO:0000313" key="1">
    <source>
        <dbReference type="EMBL" id="ETN44037.1"/>
    </source>
</evidence>
<accession>W2S5R8</accession>
<dbReference type="HOGENOM" id="CLU_039184_1_1_1"/>
<dbReference type="InParanoid" id="W2S5R8"/>
<organism evidence="1 2">
    <name type="scientific">Cyphellophora europaea (strain CBS 101466)</name>
    <name type="common">Phialophora europaea</name>
    <dbReference type="NCBI Taxonomy" id="1220924"/>
    <lineage>
        <taxon>Eukaryota</taxon>
        <taxon>Fungi</taxon>
        <taxon>Dikarya</taxon>
        <taxon>Ascomycota</taxon>
        <taxon>Pezizomycotina</taxon>
        <taxon>Eurotiomycetes</taxon>
        <taxon>Chaetothyriomycetidae</taxon>
        <taxon>Chaetothyriales</taxon>
        <taxon>Cyphellophoraceae</taxon>
        <taxon>Cyphellophora</taxon>
    </lineage>
</organism>
<dbReference type="InterPro" id="IPR050275">
    <property type="entry name" value="PGM_Phosphatase"/>
</dbReference>
<dbReference type="RefSeq" id="XP_008713793.1">
    <property type="nucleotide sequence ID" value="XM_008715571.1"/>
</dbReference>
<dbReference type="GO" id="GO:0016791">
    <property type="term" value="F:phosphatase activity"/>
    <property type="evidence" value="ECO:0007669"/>
    <property type="project" value="TreeGrafter"/>
</dbReference>
<evidence type="ECO:0008006" key="3">
    <source>
        <dbReference type="Google" id="ProtNLM"/>
    </source>
</evidence>
<dbReference type="AlphaFoldDB" id="W2S5R8"/>
<dbReference type="GO" id="GO:0005737">
    <property type="term" value="C:cytoplasm"/>
    <property type="evidence" value="ECO:0007669"/>
    <property type="project" value="TreeGrafter"/>
</dbReference>
<name>W2S5R8_CYPE1</name>
<dbReference type="EMBL" id="KB822716">
    <property type="protein sequence ID" value="ETN44037.1"/>
    <property type="molecule type" value="Genomic_DNA"/>
</dbReference>
<dbReference type="Gene3D" id="3.40.50.1240">
    <property type="entry name" value="Phosphoglycerate mutase-like"/>
    <property type="match status" value="1"/>
</dbReference>
<dbReference type="Pfam" id="PF00300">
    <property type="entry name" value="His_Phos_1"/>
    <property type="match status" value="1"/>
</dbReference>
<reference evidence="1 2" key="1">
    <citation type="submission" date="2013-03" db="EMBL/GenBank/DDBJ databases">
        <title>The Genome Sequence of Phialophora europaea CBS 101466.</title>
        <authorList>
            <consortium name="The Broad Institute Genomics Platform"/>
            <person name="Cuomo C."/>
            <person name="de Hoog S."/>
            <person name="Gorbushina A."/>
            <person name="Walker B."/>
            <person name="Young S.K."/>
            <person name="Zeng Q."/>
            <person name="Gargeya S."/>
            <person name="Fitzgerald M."/>
            <person name="Haas B."/>
            <person name="Abouelleil A."/>
            <person name="Allen A.W."/>
            <person name="Alvarado L."/>
            <person name="Arachchi H.M."/>
            <person name="Berlin A.M."/>
            <person name="Chapman S.B."/>
            <person name="Gainer-Dewar J."/>
            <person name="Goldberg J."/>
            <person name="Griggs A."/>
            <person name="Gujja S."/>
            <person name="Hansen M."/>
            <person name="Howarth C."/>
            <person name="Imamovic A."/>
            <person name="Ireland A."/>
            <person name="Larimer J."/>
            <person name="McCowan C."/>
            <person name="Murphy C."/>
            <person name="Pearson M."/>
            <person name="Poon T.W."/>
            <person name="Priest M."/>
            <person name="Roberts A."/>
            <person name="Saif S."/>
            <person name="Shea T."/>
            <person name="Sisk P."/>
            <person name="Sykes S."/>
            <person name="Wortman J."/>
            <person name="Nusbaum C."/>
            <person name="Birren B."/>
        </authorList>
    </citation>
    <scope>NUCLEOTIDE SEQUENCE [LARGE SCALE GENOMIC DNA]</scope>
    <source>
        <strain evidence="1 2">CBS 101466</strain>
    </source>
</reference>
<proteinExistence type="predicted"/>
<dbReference type="SUPFAM" id="SSF53254">
    <property type="entry name" value="Phosphoglycerate mutase-like"/>
    <property type="match status" value="1"/>
</dbReference>
<dbReference type="SMART" id="SM00855">
    <property type="entry name" value="PGAM"/>
    <property type="match status" value="1"/>
</dbReference>
<gene>
    <name evidence="1" type="ORF">HMPREF1541_10902</name>
</gene>